<reference evidence="2" key="1">
    <citation type="submission" date="2009-02" db="EMBL/GenBank/DDBJ databases">
        <authorList>
            <person name="Fulton L."/>
            <person name="Clifton S."/>
            <person name="Fulton B."/>
            <person name="Xu J."/>
            <person name="Minx P."/>
            <person name="Pepin K.H."/>
            <person name="Johnson M."/>
            <person name="Bhonagiri V."/>
            <person name="Nash W.E."/>
            <person name="Mardis E.R."/>
            <person name="Wilson R.K."/>
        </authorList>
    </citation>
    <scope>NUCLEOTIDE SEQUENCE [LARGE SCALE GENOMIC DNA]</scope>
    <source>
        <strain evidence="2">DSM 15053</strain>
    </source>
</reference>
<dbReference type="InterPro" id="IPR010540">
    <property type="entry name" value="CmpB_TMEM229"/>
</dbReference>
<organism evidence="2 3">
    <name type="scientific">[Clostridium] hylemonae DSM 15053</name>
    <dbReference type="NCBI Taxonomy" id="553973"/>
    <lineage>
        <taxon>Bacteria</taxon>
        <taxon>Bacillati</taxon>
        <taxon>Bacillota</taxon>
        <taxon>Clostridia</taxon>
        <taxon>Lachnospirales</taxon>
        <taxon>Lachnospiraceae</taxon>
    </lineage>
</organism>
<protein>
    <recommendedName>
        <fullName evidence="4">DUF975 family protein</fullName>
    </recommendedName>
</protein>
<feature type="transmembrane region" description="Helical" evidence="1">
    <location>
        <begin position="142"/>
        <end position="162"/>
    </location>
</feature>
<keyword evidence="1" id="KW-0472">Membrane</keyword>
<evidence type="ECO:0000313" key="2">
    <source>
        <dbReference type="EMBL" id="EEG74695.1"/>
    </source>
</evidence>
<dbReference type="AlphaFoldDB" id="C0BZW7"/>
<dbReference type="PANTHER" id="PTHR40076:SF1">
    <property type="entry name" value="MEMBRANE PROTEIN"/>
    <property type="match status" value="1"/>
</dbReference>
<gene>
    <name evidence="2" type="ORF">CLOHYLEM_05359</name>
</gene>
<feature type="transmembrane region" description="Helical" evidence="1">
    <location>
        <begin position="262"/>
        <end position="286"/>
    </location>
</feature>
<reference evidence="2" key="2">
    <citation type="submission" date="2013-06" db="EMBL/GenBank/DDBJ databases">
        <title>Draft genome sequence of Clostridium hylemonae (DSM 15053).</title>
        <authorList>
            <person name="Sudarsanam P."/>
            <person name="Ley R."/>
            <person name="Guruge J."/>
            <person name="Turnbaugh P.J."/>
            <person name="Mahowald M."/>
            <person name="Liep D."/>
            <person name="Gordon J."/>
        </authorList>
    </citation>
    <scope>NUCLEOTIDE SEQUENCE</scope>
    <source>
        <strain evidence="2">DSM 15053</strain>
    </source>
</reference>
<feature type="transmembrane region" description="Helical" evidence="1">
    <location>
        <begin position="566"/>
        <end position="583"/>
    </location>
</feature>
<dbReference type="Proteomes" id="UP000004893">
    <property type="component" value="Unassembled WGS sequence"/>
</dbReference>
<feature type="transmembrane region" description="Helical" evidence="1">
    <location>
        <begin position="462"/>
        <end position="480"/>
    </location>
</feature>
<feature type="transmembrane region" description="Helical" evidence="1">
    <location>
        <begin position="423"/>
        <end position="442"/>
    </location>
</feature>
<evidence type="ECO:0008006" key="4">
    <source>
        <dbReference type="Google" id="ProtNLM"/>
    </source>
</evidence>
<feature type="transmembrane region" description="Helical" evidence="1">
    <location>
        <begin position="528"/>
        <end position="554"/>
    </location>
</feature>
<feature type="transmembrane region" description="Helical" evidence="1">
    <location>
        <begin position="200"/>
        <end position="223"/>
    </location>
</feature>
<dbReference type="InterPro" id="IPR010380">
    <property type="entry name" value="DUF975"/>
</dbReference>
<dbReference type="OrthoDB" id="9784844at2"/>
<name>C0BZW7_9FIRM</name>
<comment type="caution">
    <text evidence="2">The sequence shown here is derived from an EMBL/GenBank/DDBJ whole genome shotgun (WGS) entry which is preliminary data.</text>
</comment>
<dbReference type="Pfam" id="PF06541">
    <property type="entry name" value="ABC_trans_CmpB"/>
    <property type="match status" value="1"/>
</dbReference>
<dbReference type="STRING" id="553973.CLOHYLEM_05359"/>
<keyword evidence="1" id="KW-0812">Transmembrane</keyword>
<dbReference type="Pfam" id="PF06161">
    <property type="entry name" value="DUF975"/>
    <property type="match status" value="1"/>
</dbReference>
<sequence length="615" mass="69828">MMTRKEMKKAAKRNVRSHYILFVAVCLIAAFLNSEFSGTLDLLGENVQETSESGSSVKLEGVAGQQAGAMDVAWDILEGREKEGKELSRKIKEQQIEQSKSGSPVLGRSRGVLAHAVNAVTSGSVFVTVTASVNSLVRSNEITLFIFIIGGMLFLIAFWFFIKNLYVVISRRIFLEGRCYEAVPIQRFLYLLRLKKWTKAAWVMFVTYVFRFLWMFTVIGGVIKTFSYFLVPYIVAENPDVSAREAIRLSRKMMKGHKWECFVFGMTFAGWYILRIFTLGLSAVFYSNLYQTASFTEYYVQLRRQAKEKEIPGAELLCDTYLFEKAQSGEIEAVYADVIAVLEKPEEGIRQLRGIRRFFAEYLGILLFPSKEERAYEEDQAERIRIYSLKGAVELKCYPSRLSPVPEVEKRQKVETIHYMRHYSVWSLIMLFFIFSFTGWVWEVSLHLVNDGAFVNRGVLHGPWLPIYGSGGVLILVVLNRLRINPAAEFAGIVVLCGCVEYFTSYYLELTHNGQKWWDYTGYFLNLHGRICAEGLLVFGVGGMAIVYVAAPLLDNIIRKVQTRKLIPVCLLLLCVYAADTLYSSKHPNTGEGITDYQSGAAPEGIECQAYGRSI</sequence>
<feature type="transmembrane region" description="Helical" evidence="1">
    <location>
        <begin position="487"/>
        <end position="508"/>
    </location>
</feature>
<proteinExistence type="predicted"/>
<keyword evidence="1" id="KW-1133">Transmembrane helix</keyword>
<accession>C0BZW7</accession>
<keyword evidence="3" id="KW-1185">Reference proteome</keyword>
<dbReference type="PANTHER" id="PTHR40076">
    <property type="entry name" value="MEMBRANE PROTEIN-RELATED"/>
    <property type="match status" value="1"/>
</dbReference>
<dbReference type="eggNOG" id="COG4905">
    <property type="taxonomic scope" value="Bacteria"/>
</dbReference>
<evidence type="ECO:0000256" key="1">
    <source>
        <dbReference type="SAM" id="Phobius"/>
    </source>
</evidence>
<dbReference type="EMBL" id="ABYI02000019">
    <property type="protein sequence ID" value="EEG74695.1"/>
    <property type="molecule type" value="Genomic_DNA"/>
</dbReference>
<dbReference type="RefSeq" id="WP_006442694.1">
    <property type="nucleotide sequence ID" value="NZ_CP036524.1"/>
</dbReference>
<dbReference type="eggNOG" id="COG5523">
    <property type="taxonomic scope" value="Bacteria"/>
</dbReference>
<evidence type="ECO:0000313" key="3">
    <source>
        <dbReference type="Proteomes" id="UP000004893"/>
    </source>
</evidence>
<dbReference type="HOGENOM" id="CLU_464412_0_0_9"/>